<evidence type="ECO:0000259" key="7">
    <source>
        <dbReference type="Pfam" id="PF04542"/>
    </source>
</evidence>
<accession>A0ABS9DLF4</accession>
<evidence type="ECO:0000259" key="8">
    <source>
        <dbReference type="Pfam" id="PF08281"/>
    </source>
</evidence>
<keyword evidence="3 6" id="KW-0731">Sigma factor</keyword>
<evidence type="ECO:0000256" key="1">
    <source>
        <dbReference type="ARBA" id="ARBA00010641"/>
    </source>
</evidence>
<proteinExistence type="inferred from homology"/>
<reference evidence="9" key="1">
    <citation type="submission" date="2022-01" db="EMBL/GenBank/DDBJ databases">
        <title>Gordonia xiamenensis sp. nov., isolated from surface seawater in Xiamen.</title>
        <authorList>
            <person name="He Y.F."/>
        </authorList>
    </citation>
    <scope>NUCLEOTIDE SEQUENCE</scope>
    <source>
        <strain evidence="9">GW1C4-4</strain>
    </source>
</reference>
<dbReference type="Pfam" id="PF04542">
    <property type="entry name" value="Sigma70_r2"/>
    <property type="match status" value="1"/>
</dbReference>
<dbReference type="InterPro" id="IPR013249">
    <property type="entry name" value="RNA_pol_sigma70_r4_t2"/>
</dbReference>
<dbReference type="PANTHER" id="PTHR43133">
    <property type="entry name" value="RNA POLYMERASE ECF-TYPE SIGMA FACTO"/>
    <property type="match status" value="1"/>
</dbReference>
<comment type="caution">
    <text evidence="9">The sequence shown here is derived from an EMBL/GenBank/DDBJ whole genome shotgun (WGS) entry which is preliminary data.</text>
</comment>
<protein>
    <recommendedName>
        <fullName evidence="6">RNA polymerase sigma factor</fullName>
    </recommendedName>
</protein>
<dbReference type="NCBIfam" id="TIGR02937">
    <property type="entry name" value="sigma70-ECF"/>
    <property type="match status" value="1"/>
</dbReference>
<dbReference type="Gene3D" id="1.10.1740.10">
    <property type="match status" value="1"/>
</dbReference>
<dbReference type="PANTHER" id="PTHR43133:SF61">
    <property type="entry name" value="ECF RNA POLYMERASE SIGMA FACTOR SIGC"/>
    <property type="match status" value="1"/>
</dbReference>
<keyword evidence="2 6" id="KW-0805">Transcription regulation</keyword>
<dbReference type="SUPFAM" id="SSF88946">
    <property type="entry name" value="Sigma2 domain of RNA polymerase sigma factors"/>
    <property type="match status" value="1"/>
</dbReference>
<dbReference type="SUPFAM" id="SSF88659">
    <property type="entry name" value="Sigma3 and sigma4 domains of RNA polymerase sigma factors"/>
    <property type="match status" value="1"/>
</dbReference>
<dbReference type="InterPro" id="IPR013325">
    <property type="entry name" value="RNA_pol_sigma_r2"/>
</dbReference>
<keyword evidence="10" id="KW-1185">Reference proteome</keyword>
<name>A0ABS9DLF4_9ACTN</name>
<dbReference type="InterPro" id="IPR007627">
    <property type="entry name" value="RNA_pol_sigma70_r2"/>
</dbReference>
<evidence type="ECO:0000256" key="3">
    <source>
        <dbReference type="ARBA" id="ARBA00023082"/>
    </source>
</evidence>
<feature type="domain" description="RNA polymerase sigma-70 region 2" evidence="7">
    <location>
        <begin position="29"/>
        <end position="91"/>
    </location>
</feature>
<evidence type="ECO:0000256" key="6">
    <source>
        <dbReference type="RuleBase" id="RU000716"/>
    </source>
</evidence>
<dbReference type="EMBL" id="JAKGCU010000007">
    <property type="protein sequence ID" value="MCF3938821.1"/>
    <property type="molecule type" value="Genomic_DNA"/>
</dbReference>
<evidence type="ECO:0000313" key="9">
    <source>
        <dbReference type="EMBL" id="MCF3938821.1"/>
    </source>
</evidence>
<evidence type="ECO:0000256" key="4">
    <source>
        <dbReference type="ARBA" id="ARBA00023125"/>
    </source>
</evidence>
<evidence type="ECO:0000256" key="2">
    <source>
        <dbReference type="ARBA" id="ARBA00023015"/>
    </source>
</evidence>
<dbReference type="InterPro" id="IPR039425">
    <property type="entry name" value="RNA_pol_sigma-70-like"/>
</dbReference>
<dbReference type="Gene3D" id="1.10.10.10">
    <property type="entry name" value="Winged helix-like DNA-binding domain superfamily/Winged helix DNA-binding domain"/>
    <property type="match status" value="1"/>
</dbReference>
<sequence length="184" mass="20523">MTTRPDDEEVTRLAIAAARGDRPALEAFVKATRDDVWRFVGYLADRRLADDLTQDTFLRAIGSLPRFRAGSSGRTWLLAIARRTVADHFRRCAARPRLELSEPDAMAETGAHGARHDDRVELEMLIESLDPRRREAFVLTQILGIGYADTATICGCPIGTIRSRVARARDDLISAYEAGERRIG</sequence>
<evidence type="ECO:0000256" key="5">
    <source>
        <dbReference type="ARBA" id="ARBA00023163"/>
    </source>
</evidence>
<organism evidence="9 10">
    <name type="scientific">Gordonia tangerina</name>
    <dbReference type="NCBI Taxonomy" id="2911060"/>
    <lineage>
        <taxon>Bacteria</taxon>
        <taxon>Bacillati</taxon>
        <taxon>Actinomycetota</taxon>
        <taxon>Actinomycetes</taxon>
        <taxon>Mycobacteriales</taxon>
        <taxon>Gordoniaceae</taxon>
        <taxon>Gordonia</taxon>
    </lineage>
</organism>
<comment type="similarity">
    <text evidence="1 6">Belongs to the sigma-70 factor family. ECF subfamily.</text>
</comment>
<dbReference type="NCBIfam" id="NF007231">
    <property type="entry name" value="PRK09649.1"/>
    <property type="match status" value="1"/>
</dbReference>
<dbReference type="InterPro" id="IPR036388">
    <property type="entry name" value="WH-like_DNA-bd_sf"/>
</dbReference>
<dbReference type="Pfam" id="PF08281">
    <property type="entry name" value="Sigma70_r4_2"/>
    <property type="match status" value="1"/>
</dbReference>
<dbReference type="Proteomes" id="UP001108089">
    <property type="component" value="Unassembled WGS sequence"/>
</dbReference>
<keyword evidence="5 6" id="KW-0804">Transcription</keyword>
<keyword evidence="4 6" id="KW-0238">DNA-binding</keyword>
<evidence type="ECO:0000313" key="10">
    <source>
        <dbReference type="Proteomes" id="UP001108089"/>
    </source>
</evidence>
<dbReference type="PROSITE" id="PS01063">
    <property type="entry name" value="SIGMA70_ECF"/>
    <property type="match status" value="1"/>
</dbReference>
<gene>
    <name evidence="9" type="primary">sigC</name>
    <name evidence="9" type="ORF">L1892_10585</name>
</gene>
<dbReference type="InterPro" id="IPR013324">
    <property type="entry name" value="RNA_pol_sigma_r3/r4-like"/>
</dbReference>
<feature type="domain" description="RNA polymerase sigma factor 70 region 4 type 2" evidence="8">
    <location>
        <begin position="120"/>
        <end position="171"/>
    </location>
</feature>
<dbReference type="RefSeq" id="WP_235723550.1">
    <property type="nucleotide sequence ID" value="NZ_JAKGCU010000007.1"/>
</dbReference>
<dbReference type="InterPro" id="IPR000838">
    <property type="entry name" value="RNA_pol_sigma70_ECF_CS"/>
</dbReference>
<dbReference type="InterPro" id="IPR014284">
    <property type="entry name" value="RNA_pol_sigma-70_dom"/>
</dbReference>